<feature type="compositionally biased region" description="Polar residues" evidence="1">
    <location>
        <begin position="1"/>
        <end position="10"/>
    </location>
</feature>
<name>A0A8K0UX52_9AGAR</name>
<feature type="compositionally biased region" description="Low complexity" evidence="1">
    <location>
        <begin position="90"/>
        <end position="103"/>
    </location>
</feature>
<evidence type="ECO:0000313" key="2">
    <source>
        <dbReference type="EMBL" id="KAH8105867.1"/>
    </source>
</evidence>
<reference evidence="2" key="1">
    <citation type="journal article" date="2021" name="New Phytol.">
        <title>Evolutionary innovations through gain and loss of genes in the ectomycorrhizal Boletales.</title>
        <authorList>
            <person name="Wu G."/>
            <person name="Miyauchi S."/>
            <person name="Morin E."/>
            <person name="Kuo A."/>
            <person name="Drula E."/>
            <person name="Varga T."/>
            <person name="Kohler A."/>
            <person name="Feng B."/>
            <person name="Cao Y."/>
            <person name="Lipzen A."/>
            <person name="Daum C."/>
            <person name="Hundley H."/>
            <person name="Pangilinan J."/>
            <person name="Johnson J."/>
            <person name="Barry K."/>
            <person name="LaButti K."/>
            <person name="Ng V."/>
            <person name="Ahrendt S."/>
            <person name="Min B."/>
            <person name="Choi I.G."/>
            <person name="Park H."/>
            <person name="Plett J.M."/>
            <person name="Magnuson J."/>
            <person name="Spatafora J.W."/>
            <person name="Nagy L.G."/>
            <person name="Henrissat B."/>
            <person name="Grigoriev I.V."/>
            <person name="Yang Z.L."/>
            <person name="Xu J."/>
            <person name="Martin F.M."/>
        </authorList>
    </citation>
    <scope>NUCLEOTIDE SEQUENCE</scope>
    <source>
        <strain evidence="2">KKN 215</strain>
    </source>
</reference>
<gene>
    <name evidence="2" type="ORF">BXZ70DRAFT_1036584</name>
</gene>
<sequence length="1527" mass="167169">MDSRSTSSTDADPGQAGPSTSPVSEVIPDAPSSDPHLPTVTSALSYDTTPPWYGQQTRAIEHQTPNLYEALYPGGPGPRAVQSPVALHYGSSNPSHSGPSSISDLAPPPQPIPLQHHLDSRSPSETPPLGQPLLRSFSEPLSQFSQYPTIPSKAVEAELTEAKWDNNGKGGRVRVQCQRCHAWVGTSTFKYTLQSMVAPMTTHVNGNNCRSRISRSLGSGHSAPTNPTMSTSSSSLPPQSPHLVPLPQPPHTPTHSHTIGFDLTTPSFFRSHHFSFDSASDDDMEGCSPPPSPSQANQRHCQSCLKLTQLLKGHAVLRHEDASLGYSLSWEEVNGGMFYVKADTCTMSLRADGSACKSCQELTSKVHRLAALAKHADPHTNYKFLTHAQLCDLLHAKGTQLNDLKLKLVSQCLKEGASIPAILAKLEQSITGVYHARGYNADDRTSPSLLFVLVVENSFGPVFLADPFHIRTGMSMMWDEISQGGLVLLFALRFRWRSMSGTLSLGRHQLEFIRKRGCYCTCSRRGDVHYGKESSVIAMGSFDDELRGAYPIFVSPTCKKETPTQSGEILQMGISAWNDLHDLSSAYLDVFLRTAMLDVARWFTISYEAHHCPTHALFKTFRWLTVNIGMVDLSDTRRDANWKQSSHGDLHASASTCSRCEDVRVLMNPSDSQDVPRAIDFIDAVADVSALAEDPATVNRDPSQQQEAAIQVARLSKYAHLAFAFFREHRVNFMPYSLYGDTQTTVKNAIFCIAKQKELDPDMVFLLFKLGDDRLEELFGLVREQGGHNPNFSFKELLERLGAGVDIAGVLSRKRDLDPGHRRLKVSRTEHADHLNSESWRGDAVVKYVNLERAWIEGRRRCCQVLARLNFSIDFTALFADGTVDMLKPFGDGKYPGVSTEYVDRSLEPDELPSAASVPEPSPIHSSIIPDLPHDPLQPIVTSLDDAELDQLATAPYDNLKDSGSRTSEAELDIDLDNGDEDLAALEAGESGGVDDLAEALANQDGPLDLPSEHSKTSSNSNILPPAAPSPWIIYKGRKIHKATICRLVITPNWVRKSNDRLLRVRGYSSGLKQVALKLNSSNILDEGTFMVGDLFASFIACSIVLEERSSRVEHVQLNKLPHTGSGIRITGQILALQQLPANDVTYVKDSDESDSISESLSNTSAPNLVQDQVWVWSGEFVKLALANSARVSTGKAARKTIAVKVASYICMPLNPRIAVVSDALRSRLSGLQGSRISWVMASDELDAVMTQLWDNVKSRNAITIIPKFGSNVQFPYSNVEGTPSLISVPGSIELERESEANHEPSKFRCFQCLATMERSKARDHVAGHILKSLRGVKEELPSGGQPVGDSMPCGICGRSGIAACSEVFLTKGKSPQAVSRCQYFHKYHYKPSLESTATGPSTNTPIQCQIPNCTAVTPDRMITAHWKFNMPEHIRRQHPGYSLDGVTGAPVTAAFARSMHITAIEEERLGIPAEKIPPPCVLLVESSLPHSPDASKRLPQAAKRSAAGALAKVVASEFKRRKSSTT</sequence>
<feature type="region of interest" description="Disordered" evidence="1">
    <location>
        <begin position="1004"/>
        <end position="1023"/>
    </location>
</feature>
<feature type="region of interest" description="Disordered" evidence="1">
    <location>
        <begin position="207"/>
        <end position="259"/>
    </location>
</feature>
<proteinExistence type="predicted"/>
<feature type="compositionally biased region" description="Polar residues" evidence="1">
    <location>
        <begin position="207"/>
        <end position="223"/>
    </location>
</feature>
<dbReference type="OrthoDB" id="2659841at2759"/>
<feature type="region of interest" description="Disordered" evidence="1">
    <location>
        <begin position="1"/>
        <end position="135"/>
    </location>
</feature>
<evidence type="ECO:0000256" key="1">
    <source>
        <dbReference type="SAM" id="MobiDB-lite"/>
    </source>
</evidence>
<keyword evidence="3" id="KW-1185">Reference proteome</keyword>
<evidence type="ECO:0000313" key="3">
    <source>
        <dbReference type="Proteomes" id="UP000813824"/>
    </source>
</evidence>
<accession>A0A8K0UX52</accession>
<dbReference type="Proteomes" id="UP000813824">
    <property type="component" value="Unassembled WGS sequence"/>
</dbReference>
<feature type="compositionally biased region" description="Polar residues" evidence="1">
    <location>
        <begin position="39"/>
        <end position="66"/>
    </location>
</feature>
<feature type="compositionally biased region" description="Pro residues" evidence="1">
    <location>
        <begin position="238"/>
        <end position="252"/>
    </location>
</feature>
<protein>
    <submittedName>
        <fullName evidence="2">Uncharacterized protein</fullName>
    </submittedName>
</protein>
<organism evidence="2 3">
    <name type="scientific">Cristinia sonorae</name>
    <dbReference type="NCBI Taxonomy" id="1940300"/>
    <lineage>
        <taxon>Eukaryota</taxon>
        <taxon>Fungi</taxon>
        <taxon>Dikarya</taxon>
        <taxon>Basidiomycota</taxon>
        <taxon>Agaricomycotina</taxon>
        <taxon>Agaricomycetes</taxon>
        <taxon>Agaricomycetidae</taxon>
        <taxon>Agaricales</taxon>
        <taxon>Pleurotineae</taxon>
        <taxon>Stephanosporaceae</taxon>
        <taxon>Cristinia</taxon>
    </lineage>
</organism>
<dbReference type="EMBL" id="JAEVFJ010000003">
    <property type="protein sequence ID" value="KAH8105867.1"/>
    <property type="molecule type" value="Genomic_DNA"/>
</dbReference>
<feature type="compositionally biased region" description="Low complexity" evidence="1">
    <location>
        <begin position="224"/>
        <end position="237"/>
    </location>
</feature>
<comment type="caution">
    <text evidence="2">The sequence shown here is derived from an EMBL/GenBank/DDBJ whole genome shotgun (WGS) entry which is preliminary data.</text>
</comment>
<feature type="region of interest" description="Disordered" evidence="1">
    <location>
        <begin position="911"/>
        <end position="932"/>
    </location>
</feature>